<evidence type="ECO:0000313" key="3">
    <source>
        <dbReference type="EMBL" id="MBB6172142.1"/>
    </source>
</evidence>
<dbReference type="PANTHER" id="PTHR30298">
    <property type="entry name" value="H REPEAT-ASSOCIATED PREDICTED TRANSPOSASE"/>
    <property type="match status" value="1"/>
</dbReference>
<keyword evidence="4" id="KW-1185">Reference proteome</keyword>
<evidence type="ECO:0000259" key="2">
    <source>
        <dbReference type="Pfam" id="PF13808"/>
    </source>
</evidence>
<dbReference type="GO" id="GO:0004803">
    <property type="term" value="F:transposase activity"/>
    <property type="evidence" value="ECO:0007669"/>
    <property type="project" value="InterPro"/>
</dbReference>
<evidence type="ECO:0000313" key="4">
    <source>
        <dbReference type="Proteomes" id="UP000546642"/>
    </source>
</evidence>
<dbReference type="GO" id="GO:0003677">
    <property type="term" value="F:DNA binding"/>
    <property type="evidence" value="ECO:0007669"/>
    <property type="project" value="InterPro"/>
</dbReference>
<gene>
    <name evidence="3" type="ORF">HNR23_002202</name>
</gene>
<dbReference type="EMBL" id="JACHDS010000001">
    <property type="protein sequence ID" value="MBB6172142.1"/>
    <property type="molecule type" value="Genomic_DNA"/>
</dbReference>
<dbReference type="GO" id="GO:0006313">
    <property type="term" value="P:DNA transposition"/>
    <property type="evidence" value="ECO:0007669"/>
    <property type="project" value="InterPro"/>
</dbReference>
<dbReference type="InterPro" id="IPR047647">
    <property type="entry name" value="ISAs1_transpos"/>
</dbReference>
<protein>
    <submittedName>
        <fullName evidence="3">Putative transposase YbfD/YdcC</fullName>
    </submittedName>
</protein>
<dbReference type="AlphaFoldDB" id="A0A7X0D594"/>
<dbReference type="Proteomes" id="UP000546642">
    <property type="component" value="Unassembled WGS sequence"/>
</dbReference>
<organism evidence="3 4">
    <name type="scientific">Nocardiopsis mwathae</name>
    <dbReference type="NCBI Taxonomy" id="1472723"/>
    <lineage>
        <taxon>Bacteria</taxon>
        <taxon>Bacillati</taxon>
        <taxon>Actinomycetota</taxon>
        <taxon>Actinomycetes</taxon>
        <taxon>Streptosporangiales</taxon>
        <taxon>Nocardiopsidaceae</taxon>
        <taxon>Nocardiopsis</taxon>
    </lineage>
</organism>
<dbReference type="InterPro" id="IPR051698">
    <property type="entry name" value="Transposase_11-like"/>
</dbReference>
<feature type="domain" description="Transposase IS4-like" evidence="1">
    <location>
        <begin position="178"/>
        <end position="373"/>
    </location>
</feature>
<proteinExistence type="predicted"/>
<reference evidence="3 4" key="1">
    <citation type="submission" date="2020-08" db="EMBL/GenBank/DDBJ databases">
        <title>Sequencing the genomes of 1000 actinobacteria strains.</title>
        <authorList>
            <person name="Klenk H.-P."/>
        </authorList>
    </citation>
    <scope>NUCLEOTIDE SEQUENCE [LARGE SCALE GENOMIC DNA]</scope>
    <source>
        <strain evidence="3 4">DSM 46659</strain>
    </source>
</reference>
<name>A0A7X0D594_9ACTN</name>
<dbReference type="InterPro" id="IPR002559">
    <property type="entry name" value="Transposase_11"/>
</dbReference>
<comment type="caution">
    <text evidence="3">The sequence shown here is derived from an EMBL/GenBank/DDBJ whole genome shotgun (WGS) entry which is preliminary data.</text>
</comment>
<dbReference type="RefSeq" id="WP_343070519.1">
    <property type="nucleotide sequence ID" value="NZ_JACHDS010000001.1"/>
</dbReference>
<evidence type="ECO:0000259" key="1">
    <source>
        <dbReference type="Pfam" id="PF01609"/>
    </source>
</evidence>
<accession>A0A7X0D594</accession>
<dbReference type="NCBIfam" id="NF033564">
    <property type="entry name" value="transpos_ISAs1"/>
    <property type="match status" value="1"/>
</dbReference>
<sequence length="413" mass="44671">MPALPSSPIPAVLAKLGTLDTDAICDLRPYLDTVPDPRSRRGRWYPLTAILTICACAAISGAKSIDEIAEWGQRAPQHLLEAIGIRPHPFTWRRSPSAPTIDRVLTRIDAHALDTAIGAYLAHRHRTATDHSTGTADPPPPAAGAIAVDGKALKGSARLDQPRRHLLSALTHHRPATLAQTEVGSKTGETRHFRPLLQDLDLAGAVVTSDALHTVKDHLKWLVEDKGAHYVAVVKANQPTLYAQVKGLPWNDAPIARTRSETGHGRRESRSVKTMGVPEILGGIAFPCARLAIRLHRRRKPAGKPQTRETAYAVTSLDAHQATSAELARYLRGHWAIENSSHHIRDTVFGEDASTVHTGSAPRAMAALRNLAIGVLKVMGADNIAKTVRAIRDLPERALPLFGIGYEPDPSGT</sequence>
<dbReference type="InterPro" id="IPR032806">
    <property type="entry name" value="YbfD_N"/>
</dbReference>
<dbReference type="PANTHER" id="PTHR30298:SF0">
    <property type="entry name" value="PROTEIN YBFL-RELATED"/>
    <property type="match status" value="1"/>
</dbReference>
<dbReference type="Pfam" id="PF13808">
    <property type="entry name" value="DDE_Tnp_1_assoc"/>
    <property type="match status" value="1"/>
</dbReference>
<dbReference type="Pfam" id="PF01609">
    <property type="entry name" value="DDE_Tnp_1"/>
    <property type="match status" value="1"/>
</dbReference>
<feature type="domain" description="H repeat-associated protein N-terminal" evidence="2">
    <location>
        <begin position="30"/>
        <end position="120"/>
    </location>
</feature>